<accession>A0A915DQN8</accession>
<evidence type="ECO:0000313" key="1">
    <source>
        <dbReference type="Proteomes" id="UP000887574"/>
    </source>
</evidence>
<dbReference type="AlphaFoldDB" id="A0A915DQN8"/>
<dbReference type="WBParaSite" id="jg22513">
    <property type="protein sequence ID" value="jg22513"/>
    <property type="gene ID" value="jg22513"/>
</dbReference>
<dbReference type="Gene3D" id="3.75.10.10">
    <property type="entry name" value="L-arginine/glycine Amidinotransferase, Chain A"/>
    <property type="match status" value="1"/>
</dbReference>
<keyword evidence="1" id="KW-1185">Reference proteome</keyword>
<dbReference type="Proteomes" id="UP000887574">
    <property type="component" value="Unplaced"/>
</dbReference>
<organism evidence="1 2">
    <name type="scientific">Ditylenchus dipsaci</name>
    <dbReference type="NCBI Taxonomy" id="166011"/>
    <lineage>
        <taxon>Eukaryota</taxon>
        <taxon>Metazoa</taxon>
        <taxon>Ecdysozoa</taxon>
        <taxon>Nematoda</taxon>
        <taxon>Chromadorea</taxon>
        <taxon>Rhabditida</taxon>
        <taxon>Tylenchina</taxon>
        <taxon>Tylenchomorpha</taxon>
        <taxon>Sphaerularioidea</taxon>
        <taxon>Anguinidae</taxon>
        <taxon>Anguininae</taxon>
        <taxon>Ditylenchus</taxon>
    </lineage>
</organism>
<sequence>MKQGAIAVSDVIQRVLMVAPKHFTVEYSINPWMGGTVDSSSAMKQWQQLKQTIEKEDVKVSTLEQAKGLPDMVFSCNSGLVLGNKVYLSKFRHKERTGEQHHFAKWFKENGFQALGQDYPEVFEGGGDAFFSDYKTLWAGYGPRTSKQAYSEVSQLGDFDTVLCELTDPRFYHLDTCFCPVGAKSALWFPAAFSAQTQKEILNRLPNAIAVSEEEAKNFVCNAITIRNTVISPIGVSEATRQALKHLGYSVAEVDMSEFMKSGGACQCLVLKL</sequence>
<dbReference type="SUPFAM" id="SSF55909">
    <property type="entry name" value="Pentein"/>
    <property type="match status" value="1"/>
</dbReference>
<name>A0A915DQN8_9BILA</name>
<dbReference type="PANTHER" id="PTHR47271:SF2">
    <property type="entry name" value="ARGININE DEIMINASE"/>
    <property type="match status" value="1"/>
</dbReference>
<proteinExistence type="predicted"/>
<protein>
    <submittedName>
        <fullName evidence="2">Amidinotransferase</fullName>
    </submittedName>
</protein>
<dbReference type="PANTHER" id="PTHR47271">
    <property type="entry name" value="ARGININE DEIMINASE"/>
    <property type="match status" value="1"/>
</dbReference>
<reference evidence="2" key="1">
    <citation type="submission" date="2022-11" db="UniProtKB">
        <authorList>
            <consortium name="WormBaseParasite"/>
        </authorList>
    </citation>
    <scope>IDENTIFICATION</scope>
</reference>
<evidence type="ECO:0000313" key="2">
    <source>
        <dbReference type="WBParaSite" id="jg22513"/>
    </source>
</evidence>
<dbReference type="GO" id="GO:0016990">
    <property type="term" value="F:arginine deiminase activity"/>
    <property type="evidence" value="ECO:0007669"/>
    <property type="project" value="TreeGrafter"/>
</dbReference>
<dbReference type="Pfam" id="PF19420">
    <property type="entry name" value="DDAH_eukar"/>
    <property type="match status" value="1"/>
</dbReference>
<dbReference type="GO" id="GO:0019546">
    <property type="term" value="P:L-arginine deiminase pathway"/>
    <property type="evidence" value="ECO:0007669"/>
    <property type="project" value="TreeGrafter"/>
</dbReference>